<feature type="compositionally biased region" description="Acidic residues" evidence="1">
    <location>
        <begin position="68"/>
        <end position="101"/>
    </location>
</feature>
<proteinExistence type="predicted"/>
<reference evidence="2" key="1">
    <citation type="journal article" date="2019" name="Sci. Rep.">
        <title>Draft genome of Tanacetum cinerariifolium, the natural source of mosquito coil.</title>
        <authorList>
            <person name="Yamashiro T."/>
            <person name="Shiraishi A."/>
            <person name="Satake H."/>
            <person name="Nakayama K."/>
        </authorList>
    </citation>
    <scope>NUCLEOTIDE SEQUENCE</scope>
</reference>
<dbReference type="EMBL" id="BKCJ011073360">
    <property type="protein sequence ID" value="GFC80069.1"/>
    <property type="molecule type" value="Genomic_DNA"/>
</dbReference>
<sequence length="235" mass="25536">PRPITTVAAAPRLTDAAKGKQPARATSLTDPAEVERTKAEQLKIILRRSRQETHISQHGGFEISKIDEQEDTESGEGDAEETESDGVSEEEETREEEEESFDPIPRTPEDDEDDGNGEEDQGLRISEEEMIQEEEEANELYRDVDINQGRGLQVSQDIEDSHVTLAPVQPDGQQESSSVSSFVTSMINLTSDAGVETIFTTASSSIAPLPTPTPIMTPSTIATITTSSEAPIPPT</sequence>
<feature type="compositionally biased region" description="Acidic residues" evidence="1">
    <location>
        <begin position="128"/>
        <end position="138"/>
    </location>
</feature>
<evidence type="ECO:0000313" key="2">
    <source>
        <dbReference type="EMBL" id="GFC80069.1"/>
    </source>
</evidence>
<gene>
    <name evidence="2" type="ORF">Tci_852039</name>
</gene>
<accession>A0A699QXZ7</accession>
<feature type="region of interest" description="Disordered" evidence="1">
    <location>
        <begin position="1"/>
        <end position="140"/>
    </location>
</feature>
<name>A0A699QXZ7_TANCI</name>
<feature type="non-terminal residue" evidence="2">
    <location>
        <position position="1"/>
    </location>
</feature>
<feature type="non-terminal residue" evidence="2">
    <location>
        <position position="235"/>
    </location>
</feature>
<evidence type="ECO:0000256" key="1">
    <source>
        <dbReference type="SAM" id="MobiDB-lite"/>
    </source>
</evidence>
<dbReference type="AlphaFoldDB" id="A0A699QXZ7"/>
<protein>
    <submittedName>
        <fullName evidence="2">Uncharacterized protein</fullName>
    </submittedName>
</protein>
<comment type="caution">
    <text evidence="2">The sequence shown here is derived from an EMBL/GenBank/DDBJ whole genome shotgun (WGS) entry which is preliminary data.</text>
</comment>
<organism evidence="2">
    <name type="scientific">Tanacetum cinerariifolium</name>
    <name type="common">Dalmatian daisy</name>
    <name type="synonym">Chrysanthemum cinerariifolium</name>
    <dbReference type="NCBI Taxonomy" id="118510"/>
    <lineage>
        <taxon>Eukaryota</taxon>
        <taxon>Viridiplantae</taxon>
        <taxon>Streptophyta</taxon>
        <taxon>Embryophyta</taxon>
        <taxon>Tracheophyta</taxon>
        <taxon>Spermatophyta</taxon>
        <taxon>Magnoliopsida</taxon>
        <taxon>eudicotyledons</taxon>
        <taxon>Gunneridae</taxon>
        <taxon>Pentapetalae</taxon>
        <taxon>asterids</taxon>
        <taxon>campanulids</taxon>
        <taxon>Asterales</taxon>
        <taxon>Asteraceae</taxon>
        <taxon>Asteroideae</taxon>
        <taxon>Anthemideae</taxon>
        <taxon>Anthemidinae</taxon>
        <taxon>Tanacetum</taxon>
    </lineage>
</organism>
<feature type="compositionally biased region" description="Acidic residues" evidence="1">
    <location>
        <begin position="109"/>
        <end position="120"/>
    </location>
</feature>